<dbReference type="SUPFAM" id="SSF52047">
    <property type="entry name" value="RNI-like"/>
    <property type="match status" value="1"/>
</dbReference>
<gene>
    <name evidence="1" type="ORF">CY34DRAFT_109077</name>
</gene>
<proteinExistence type="predicted"/>
<protein>
    <submittedName>
        <fullName evidence="1">Uncharacterized protein</fullName>
    </submittedName>
</protein>
<accession>A0A0D0AT77</accession>
<dbReference type="OrthoDB" id="3543113at2759"/>
<dbReference type="HOGENOM" id="CLU_564028_0_0_1"/>
<dbReference type="InterPro" id="IPR032675">
    <property type="entry name" value="LRR_dom_sf"/>
</dbReference>
<organism evidence="1 2">
    <name type="scientific">Suillus luteus UH-Slu-Lm8-n1</name>
    <dbReference type="NCBI Taxonomy" id="930992"/>
    <lineage>
        <taxon>Eukaryota</taxon>
        <taxon>Fungi</taxon>
        <taxon>Dikarya</taxon>
        <taxon>Basidiomycota</taxon>
        <taxon>Agaricomycotina</taxon>
        <taxon>Agaricomycetes</taxon>
        <taxon>Agaricomycetidae</taxon>
        <taxon>Boletales</taxon>
        <taxon>Suillineae</taxon>
        <taxon>Suillaceae</taxon>
        <taxon>Suillus</taxon>
    </lineage>
</organism>
<reference evidence="2" key="2">
    <citation type="submission" date="2015-01" db="EMBL/GenBank/DDBJ databases">
        <title>Evolutionary Origins and Diversification of the Mycorrhizal Mutualists.</title>
        <authorList>
            <consortium name="DOE Joint Genome Institute"/>
            <consortium name="Mycorrhizal Genomics Consortium"/>
            <person name="Kohler A."/>
            <person name="Kuo A."/>
            <person name="Nagy L.G."/>
            <person name="Floudas D."/>
            <person name="Copeland A."/>
            <person name="Barry K.W."/>
            <person name="Cichocki N."/>
            <person name="Veneault-Fourrey C."/>
            <person name="LaButti K."/>
            <person name="Lindquist E.A."/>
            <person name="Lipzen A."/>
            <person name="Lundell T."/>
            <person name="Morin E."/>
            <person name="Murat C."/>
            <person name="Riley R."/>
            <person name="Ohm R."/>
            <person name="Sun H."/>
            <person name="Tunlid A."/>
            <person name="Henrissat B."/>
            <person name="Grigoriev I.V."/>
            <person name="Hibbett D.S."/>
            <person name="Martin F."/>
        </authorList>
    </citation>
    <scope>NUCLEOTIDE SEQUENCE [LARGE SCALE GENOMIC DNA]</scope>
    <source>
        <strain evidence="2">UH-Slu-Lm8-n1</strain>
    </source>
</reference>
<keyword evidence="2" id="KW-1185">Reference proteome</keyword>
<evidence type="ECO:0000313" key="2">
    <source>
        <dbReference type="Proteomes" id="UP000054485"/>
    </source>
</evidence>
<reference evidence="1 2" key="1">
    <citation type="submission" date="2014-04" db="EMBL/GenBank/DDBJ databases">
        <authorList>
            <consortium name="DOE Joint Genome Institute"/>
            <person name="Kuo A."/>
            <person name="Ruytinx J."/>
            <person name="Rineau F."/>
            <person name="Colpaert J."/>
            <person name="Kohler A."/>
            <person name="Nagy L.G."/>
            <person name="Floudas D."/>
            <person name="Copeland A."/>
            <person name="Barry K.W."/>
            <person name="Cichocki N."/>
            <person name="Veneault-Fourrey C."/>
            <person name="LaButti K."/>
            <person name="Lindquist E.A."/>
            <person name="Lipzen A."/>
            <person name="Lundell T."/>
            <person name="Morin E."/>
            <person name="Murat C."/>
            <person name="Sun H."/>
            <person name="Tunlid A."/>
            <person name="Henrissat B."/>
            <person name="Grigoriev I.V."/>
            <person name="Hibbett D.S."/>
            <person name="Martin F."/>
            <person name="Nordberg H.P."/>
            <person name="Cantor M.N."/>
            <person name="Hua S.X."/>
        </authorList>
    </citation>
    <scope>NUCLEOTIDE SEQUENCE [LARGE SCALE GENOMIC DNA]</scope>
    <source>
        <strain evidence="1 2">UH-Slu-Lm8-n1</strain>
    </source>
</reference>
<dbReference type="EMBL" id="KN835449">
    <property type="protein sequence ID" value="KIK37452.1"/>
    <property type="molecule type" value="Genomic_DNA"/>
</dbReference>
<sequence>MDGFIYSLLNDNKADILEDEEGAHVLAAALIAGAEIARQERVTSSTDYTYAIHSLIQICGKIHPVQLTKLKWNKVYEGVQNFIAYGKSSNVWPSTFLTGSLMFAWKSLAALAYSLFDPPSFKGIKPLSKNEGRQFLRHAARATCYSDIYLSPTLRRCDLCVTYPELKVIVTRCAALEHLSLDVDDKVENELSLLSGCVRLCKRLVTLSCLPLDLAAWKHLSNLPTLIEVTIDRKKIYPSSSELAENHLNFGPFLNLTALSFTVQTAAYIMALLQHSDFPSLKQFTMRVDTLSWAEAEQVVRVLSQCKACQILEQIEMHTYASDVQDPRRSYLPHFCCFIQLRILQLTFPGCCIHLDNDLLLEIMSSWPHLRSLDLKDSYQTQGTITFRGLFAALRQCPHLHRLSLLIDAVNIDIDPTTESFRHTSLQEWNVQSTQAMDAEAVTRIIFSMLPCVDRTYHMSYDSLLWPDVNRRLQSLHGDVDSEA</sequence>
<dbReference type="InParanoid" id="A0A0D0AT77"/>
<evidence type="ECO:0000313" key="1">
    <source>
        <dbReference type="EMBL" id="KIK37452.1"/>
    </source>
</evidence>
<dbReference type="Proteomes" id="UP000054485">
    <property type="component" value="Unassembled WGS sequence"/>
</dbReference>
<dbReference type="AlphaFoldDB" id="A0A0D0AT77"/>
<dbReference type="Gene3D" id="3.80.10.10">
    <property type="entry name" value="Ribonuclease Inhibitor"/>
    <property type="match status" value="1"/>
</dbReference>
<name>A0A0D0AT77_9AGAM</name>